<comment type="caution">
    <text evidence="4">The sequence shown here is derived from an EMBL/GenBank/DDBJ whole genome shotgun (WGS) entry which is preliminary data.</text>
</comment>
<keyword evidence="5" id="KW-1185">Reference proteome</keyword>
<reference evidence="4 5" key="1">
    <citation type="submission" date="2024-02" db="EMBL/GenBank/DDBJ databases">
        <authorList>
            <person name="Chen Y."/>
            <person name="Shah S."/>
            <person name="Dougan E. K."/>
            <person name="Thang M."/>
            <person name="Chan C."/>
        </authorList>
    </citation>
    <scope>NUCLEOTIDE SEQUENCE [LARGE SCALE GENOMIC DNA]</scope>
</reference>
<dbReference type="Proteomes" id="UP001642464">
    <property type="component" value="Unassembled WGS sequence"/>
</dbReference>
<comment type="similarity">
    <text evidence="1">Belongs to the short-chain dehydrogenases/reductases (SDR) family.</text>
</comment>
<name>A0ABP0MZH2_9DINO</name>
<evidence type="ECO:0000313" key="5">
    <source>
        <dbReference type="Proteomes" id="UP001642464"/>
    </source>
</evidence>
<dbReference type="SUPFAM" id="SSF51735">
    <property type="entry name" value="NAD(P)-binding Rossmann-fold domains"/>
    <property type="match status" value="1"/>
</dbReference>
<gene>
    <name evidence="4" type="ORF">SCF082_LOCUS30608</name>
</gene>
<dbReference type="PANTHER" id="PTHR24320:SF282">
    <property type="entry name" value="WW DOMAIN-CONTAINING OXIDOREDUCTASE"/>
    <property type="match status" value="1"/>
</dbReference>
<keyword evidence="3" id="KW-0560">Oxidoreductase</keyword>
<dbReference type="InterPro" id="IPR036291">
    <property type="entry name" value="NAD(P)-bd_dom_sf"/>
</dbReference>
<evidence type="ECO:0000256" key="2">
    <source>
        <dbReference type="ARBA" id="ARBA00022857"/>
    </source>
</evidence>
<dbReference type="EMBL" id="CAXAMM010025402">
    <property type="protein sequence ID" value="CAK9056893.1"/>
    <property type="molecule type" value="Genomic_DNA"/>
</dbReference>
<sequence>ELDLGTPSSVESCAKAFLDLNLPLHALICNAGINGVPKWGQHTPGVETQFAVNFLGHYQLATLLDATLRATEAARLVIVSSESHRRVLEEGFDVETELPPREESYNDLHAYAFSNLCRIWWAKALSKRVPYPVVCLHPGVAAGTAMLQHMGFMAILRQVWLVLRWERSSFLALQSIEQAAALQTWAALAPCHLLVTGAYLNGNAGRVLGDPDTPSALAQKEDLAERALKFAEEFFRK</sequence>
<protein>
    <submittedName>
        <fullName evidence="4">WW domain-containing oxidoreductase</fullName>
    </submittedName>
</protein>
<evidence type="ECO:0000256" key="3">
    <source>
        <dbReference type="ARBA" id="ARBA00023002"/>
    </source>
</evidence>
<evidence type="ECO:0000313" key="4">
    <source>
        <dbReference type="EMBL" id="CAK9056893.1"/>
    </source>
</evidence>
<feature type="non-terminal residue" evidence="4">
    <location>
        <position position="1"/>
    </location>
</feature>
<proteinExistence type="inferred from homology"/>
<keyword evidence="2" id="KW-0521">NADP</keyword>
<evidence type="ECO:0000256" key="1">
    <source>
        <dbReference type="ARBA" id="ARBA00006484"/>
    </source>
</evidence>
<dbReference type="PANTHER" id="PTHR24320">
    <property type="entry name" value="RETINOL DEHYDROGENASE"/>
    <property type="match status" value="1"/>
</dbReference>
<accession>A0ABP0MZH2</accession>
<organism evidence="4 5">
    <name type="scientific">Durusdinium trenchii</name>
    <dbReference type="NCBI Taxonomy" id="1381693"/>
    <lineage>
        <taxon>Eukaryota</taxon>
        <taxon>Sar</taxon>
        <taxon>Alveolata</taxon>
        <taxon>Dinophyceae</taxon>
        <taxon>Suessiales</taxon>
        <taxon>Symbiodiniaceae</taxon>
        <taxon>Durusdinium</taxon>
    </lineage>
</organism>
<dbReference type="Gene3D" id="3.40.50.720">
    <property type="entry name" value="NAD(P)-binding Rossmann-like Domain"/>
    <property type="match status" value="1"/>
</dbReference>